<reference evidence="2 3" key="1">
    <citation type="journal article" date="2011" name="Front. Microbiol.">
        <title>Genomic signatures of strain selection and enhancement in Bacillus atrophaeus var. globigii, a historical biowarfare simulant.</title>
        <authorList>
            <person name="Gibbons H.S."/>
            <person name="Broomall S.M."/>
            <person name="McNew L.A."/>
            <person name="Daligault H."/>
            <person name="Chapman C."/>
            <person name="Bruce D."/>
            <person name="Karavis M."/>
            <person name="Krepps M."/>
            <person name="McGregor P.A."/>
            <person name="Hong C."/>
            <person name="Park K.H."/>
            <person name="Akmal A."/>
            <person name="Feldman A."/>
            <person name="Lin J.S."/>
            <person name="Chang W.E."/>
            <person name="Higgs B.W."/>
            <person name="Demirev P."/>
            <person name="Lindquist J."/>
            <person name="Liem A."/>
            <person name="Fochler E."/>
            <person name="Read T.D."/>
            <person name="Tapia R."/>
            <person name="Johnson S."/>
            <person name="Bishop-Lilly K.A."/>
            <person name="Detter C."/>
            <person name="Han C."/>
            <person name="Sozhamannan S."/>
            <person name="Rosenzweig C.N."/>
            <person name="Skowronski E.W."/>
        </authorList>
    </citation>
    <scope>NUCLEOTIDE SEQUENCE [LARGE SCALE GENOMIC DNA]</scope>
    <source>
        <strain evidence="2 3">TPS4-2</strain>
    </source>
</reference>
<feature type="transmembrane region" description="Helical" evidence="1">
    <location>
        <begin position="148"/>
        <end position="169"/>
    </location>
</feature>
<dbReference type="EMBL" id="PIQA01000013">
    <property type="protein sequence ID" value="RUO61983.1"/>
    <property type="molecule type" value="Genomic_DNA"/>
</dbReference>
<organism evidence="2 3">
    <name type="scientific">Idiomarina piscisalsi</name>
    <dbReference type="NCBI Taxonomy" id="1096243"/>
    <lineage>
        <taxon>Bacteria</taxon>
        <taxon>Pseudomonadati</taxon>
        <taxon>Pseudomonadota</taxon>
        <taxon>Gammaproteobacteria</taxon>
        <taxon>Alteromonadales</taxon>
        <taxon>Idiomarinaceae</taxon>
        <taxon>Idiomarina</taxon>
    </lineage>
</organism>
<feature type="transmembrane region" description="Helical" evidence="1">
    <location>
        <begin position="6"/>
        <end position="25"/>
    </location>
</feature>
<keyword evidence="1" id="KW-1133">Transmembrane helix</keyword>
<feature type="transmembrane region" description="Helical" evidence="1">
    <location>
        <begin position="88"/>
        <end position="111"/>
    </location>
</feature>
<gene>
    <name evidence="2" type="ORF">CWI73_10955</name>
</gene>
<feature type="transmembrane region" description="Helical" evidence="1">
    <location>
        <begin position="190"/>
        <end position="209"/>
    </location>
</feature>
<protein>
    <recommendedName>
        <fullName evidence="4">DUF2306 domain-containing protein</fullName>
    </recommendedName>
</protein>
<evidence type="ECO:0008006" key="4">
    <source>
        <dbReference type="Google" id="ProtNLM"/>
    </source>
</evidence>
<accession>A0A432YM02</accession>
<dbReference type="RefSeq" id="WP_126752814.1">
    <property type="nucleotide sequence ID" value="NZ_JBHUMT010000003.1"/>
</dbReference>
<keyword evidence="1" id="KW-0812">Transmembrane</keyword>
<feature type="transmembrane region" description="Helical" evidence="1">
    <location>
        <begin position="123"/>
        <end position="142"/>
    </location>
</feature>
<evidence type="ECO:0000313" key="2">
    <source>
        <dbReference type="EMBL" id="RUO61983.1"/>
    </source>
</evidence>
<dbReference type="AlphaFoldDB" id="A0A432YM02"/>
<evidence type="ECO:0000313" key="3">
    <source>
        <dbReference type="Proteomes" id="UP000288361"/>
    </source>
</evidence>
<sequence>MLTLHSFLLYLHIVFGAIAMALFWVPVVTKKGGLNHRRFGKAYVWIMNTVAVSAIVMSVMVLVAPAYFKADIIANSQRPDAVTEGIRFFWTLLLFLSVFTFASVRNAVVVLRSKRSRDNLRTFRYLSMIGCLAVMSLVLLWQSMNTPAIQFVSPWLHIIFGILGLVNVYQMLRFAFSPSVKKNAWLIEHLSSMCGSGIAVYTAFFAFGARHVLAHLGHWQLLFWVVPGVVGTVLIFLWSQKYEQGELS</sequence>
<keyword evidence="1" id="KW-0472">Membrane</keyword>
<feature type="transmembrane region" description="Helical" evidence="1">
    <location>
        <begin position="45"/>
        <end position="68"/>
    </location>
</feature>
<feature type="transmembrane region" description="Helical" evidence="1">
    <location>
        <begin position="221"/>
        <end position="239"/>
    </location>
</feature>
<proteinExistence type="predicted"/>
<evidence type="ECO:0000256" key="1">
    <source>
        <dbReference type="SAM" id="Phobius"/>
    </source>
</evidence>
<name>A0A432YM02_9GAMM</name>
<dbReference type="Proteomes" id="UP000288361">
    <property type="component" value="Unassembled WGS sequence"/>
</dbReference>
<comment type="caution">
    <text evidence="2">The sequence shown here is derived from an EMBL/GenBank/DDBJ whole genome shotgun (WGS) entry which is preliminary data.</text>
</comment>